<organism evidence="2 3">
    <name type="scientific">Marchantia polymorpha subsp. ruderalis</name>
    <dbReference type="NCBI Taxonomy" id="1480154"/>
    <lineage>
        <taxon>Eukaryota</taxon>
        <taxon>Viridiplantae</taxon>
        <taxon>Streptophyta</taxon>
        <taxon>Embryophyta</taxon>
        <taxon>Marchantiophyta</taxon>
        <taxon>Marchantiopsida</taxon>
        <taxon>Marchantiidae</taxon>
        <taxon>Marchantiales</taxon>
        <taxon>Marchantiaceae</taxon>
        <taxon>Marchantia</taxon>
    </lineage>
</organism>
<dbReference type="Proteomes" id="UP000077202">
    <property type="component" value="Unassembled WGS sequence"/>
</dbReference>
<keyword evidence="3" id="KW-1185">Reference proteome</keyword>
<proteinExistence type="predicted"/>
<evidence type="ECO:0000313" key="3">
    <source>
        <dbReference type="Proteomes" id="UP000077202"/>
    </source>
</evidence>
<dbReference type="AlphaFoldDB" id="A0A176WJT2"/>
<feature type="coiled-coil region" evidence="1">
    <location>
        <begin position="32"/>
        <end position="201"/>
    </location>
</feature>
<gene>
    <name evidence="2" type="ORF">AXG93_2852s1370</name>
</gene>
<evidence type="ECO:0000313" key="2">
    <source>
        <dbReference type="EMBL" id="OAE33418.1"/>
    </source>
</evidence>
<dbReference type="PANTHER" id="PTHR35689">
    <property type="entry name" value="EARLY ENDOSOME ANTIGEN"/>
    <property type="match status" value="1"/>
</dbReference>
<comment type="caution">
    <text evidence="2">The sequence shown here is derived from an EMBL/GenBank/DDBJ whole genome shotgun (WGS) entry which is preliminary data.</text>
</comment>
<name>A0A176WJT2_MARPO</name>
<keyword evidence="1" id="KW-0175">Coiled coil</keyword>
<reference evidence="2" key="1">
    <citation type="submission" date="2016-03" db="EMBL/GenBank/DDBJ databases">
        <title>Mechanisms controlling the formation of the plant cell surface in tip-growing cells are functionally conserved among land plants.</title>
        <authorList>
            <person name="Honkanen S."/>
            <person name="Jones V.A."/>
            <person name="Morieri G."/>
            <person name="Champion C."/>
            <person name="Hetherington A.J."/>
            <person name="Kelly S."/>
            <person name="Saint-Marcoux D."/>
            <person name="Proust H."/>
            <person name="Prescott H."/>
            <person name="Dolan L."/>
        </authorList>
    </citation>
    <scope>NUCLEOTIDE SEQUENCE [LARGE SCALE GENOMIC DNA]</scope>
    <source>
        <tissue evidence="2">Whole gametophyte</tissue>
    </source>
</reference>
<protein>
    <submittedName>
        <fullName evidence="2">Uncharacterized protein</fullName>
    </submittedName>
</protein>
<accession>A0A176WJT2</accession>
<sequence>MGVDTVQFALPAELDTYMQDSIFHMLGFCTYEDRLKKKLSRAEESQRDLALQLQQMQFRLRESDHKRAKSKEEAVLNAQALKRQVAENQKLLEQCRALKDECNRLEQECNLYHNDRDVFMEAAYEAEDRAAEADDRATEAEAKNAVLEAELDQMRLAMSMNGGKESDIEAAEDLAVLKSRIAELEGHNASLKENLSMLSSEDSLRMSYSPGETLRVPEGDGENQVLVPFEQFEETRRELQRLQDSYANEAAARRDERTVRALVSSAVTSGICRALEEEKEETINDLNMEFSSLLRCMEVELSACRERAKFAEKNVQNLLLELQAVRQEAAICRNNLDKAEVEVQMLADENKESNVGGSSKSRGRLRSKPYEAISEESICEICKARQPLMPLQANSVDRLTTQQKIVVLGFSSQKQAQLSLLQASSSPALAYLLVWAETFLLNPTSPAPWLVETTSTALLRSVPKL</sequence>
<dbReference type="EMBL" id="LVLJ01000655">
    <property type="protein sequence ID" value="OAE33418.1"/>
    <property type="molecule type" value="Genomic_DNA"/>
</dbReference>
<dbReference type="PANTHER" id="PTHR35689:SF1">
    <property type="entry name" value="EARLY ENDOSOME ANTIGEN"/>
    <property type="match status" value="1"/>
</dbReference>
<evidence type="ECO:0000256" key="1">
    <source>
        <dbReference type="SAM" id="Coils"/>
    </source>
</evidence>
<feature type="coiled-coil region" evidence="1">
    <location>
        <begin position="294"/>
        <end position="349"/>
    </location>
</feature>